<proteinExistence type="predicted"/>
<gene>
    <name evidence="2" type="ORF">H4P12_08280</name>
</gene>
<evidence type="ECO:0000313" key="2">
    <source>
        <dbReference type="EMBL" id="MBC9246708.1"/>
    </source>
</evidence>
<keyword evidence="1" id="KW-1133">Transmembrane helix</keyword>
<evidence type="ECO:0000313" key="3">
    <source>
        <dbReference type="Proteomes" id="UP000608594"/>
    </source>
</evidence>
<feature type="transmembrane region" description="Helical" evidence="1">
    <location>
        <begin position="108"/>
        <end position="127"/>
    </location>
</feature>
<comment type="caution">
    <text evidence="2">The sequence shown here is derived from an EMBL/GenBank/DDBJ whole genome shotgun (WGS) entry which is preliminary data.</text>
</comment>
<dbReference type="AlphaFoldDB" id="A0A926G912"/>
<dbReference type="RefSeq" id="WP_187793166.1">
    <property type="nucleotide sequence ID" value="NZ_JACOQL010000002.1"/>
</dbReference>
<accession>A0A926G912</accession>
<evidence type="ECO:0000256" key="1">
    <source>
        <dbReference type="SAM" id="Phobius"/>
    </source>
</evidence>
<keyword evidence="1" id="KW-0472">Membrane</keyword>
<name>A0A926G912_9RHOB</name>
<dbReference type="Proteomes" id="UP000608594">
    <property type="component" value="Unassembled WGS sequence"/>
</dbReference>
<dbReference type="EMBL" id="JACOQL010000002">
    <property type="protein sequence ID" value="MBC9246708.1"/>
    <property type="molecule type" value="Genomic_DNA"/>
</dbReference>
<organism evidence="2 3">
    <name type="scientific">Paracoccus amoyensis</name>
    <dbReference type="NCBI Taxonomy" id="2760093"/>
    <lineage>
        <taxon>Bacteria</taxon>
        <taxon>Pseudomonadati</taxon>
        <taxon>Pseudomonadota</taxon>
        <taxon>Alphaproteobacteria</taxon>
        <taxon>Rhodobacterales</taxon>
        <taxon>Paracoccaceae</taxon>
        <taxon>Paracoccus</taxon>
    </lineage>
</organism>
<keyword evidence="1" id="KW-0812">Transmembrane</keyword>
<keyword evidence="3" id="KW-1185">Reference proteome</keyword>
<protein>
    <submittedName>
        <fullName evidence="2">Uncharacterized protein</fullName>
    </submittedName>
</protein>
<sequence length="132" mass="14209">MTPFAIPYHAGREVIHDFPGIGFRPAWYPADFVGPRLDCPVPVAAPDLAYLSKYDGPVDPYGHVDDLASVWADDMAGIPAWSNGADEPVPCDCLIREPYDPPSLPAPVPVPASGAMLLSVIAAWAVVRMLQR</sequence>
<reference evidence="2" key="1">
    <citation type="submission" date="2020-08" db="EMBL/GenBank/DDBJ databases">
        <title>Paracoccus amoyensis sp. nov., isolated from the surface seawater at coast of Xiamen, Fujian.</title>
        <authorList>
            <person name="Lyu L."/>
        </authorList>
    </citation>
    <scope>NUCLEOTIDE SEQUENCE</scope>
    <source>
        <strain evidence="2">11-3</strain>
    </source>
</reference>